<sequence length="177" mass="21032">MVDESKETEFKECLELCEKGVNMCRIKAGHLVPSRNVYVKDQKWLCYHSDMCWNSDNLHKASKKYSFREKVTAEMCLSVILTHRRMLHKSVDFAAENSSVRDKFVKGLQYLVDKRNQRHVYFDEERWLLDNFRKADINKNGRLSFDEVLKLLKTLNLQISNEYARALYTVIFEMAHK</sequence>
<dbReference type="InParanoid" id="A0A3P7GHP0"/>
<dbReference type="PROSITE" id="PS50222">
    <property type="entry name" value="EF_HAND_2"/>
    <property type="match status" value="1"/>
</dbReference>
<dbReference type="EMBL" id="UYWW01012665">
    <property type="protein sequence ID" value="VDM21902.1"/>
    <property type="molecule type" value="Genomic_DNA"/>
</dbReference>
<protein>
    <recommendedName>
        <fullName evidence="2">EF-hand domain-containing protein</fullName>
    </recommendedName>
</protein>
<evidence type="ECO:0000259" key="2">
    <source>
        <dbReference type="PROSITE" id="PS50222"/>
    </source>
</evidence>
<evidence type="ECO:0000313" key="3">
    <source>
        <dbReference type="EMBL" id="VDM21902.1"/>
    </source>
</evidence>
<dbReference type="SMART" id="SM00054">
    <property type="entry name" value="EFh"/>
    <property type="match status" value="1"/>
</dbReference>
<keyword evidence="1" id="KW-0106">Calcium</keyword>
<feature type="domain" description="EF-hand" evidence="2">
    <location>
        <begin position="123"/>
        <end position="158"/>
    </location>
</feature>
<dbReference type="InterPro" id="IPR018247">
    <property type="entry name" value="EF_Hand_1_Ca_BS"/>
</dbReference>
<name>A0A3P7GHP0_WUCBA</name>
<reference evidence="3 4" key="1">
    <citation type="submission" date="2018-11" db="EMBL/GenBank/DDBJ databases">
        <authorList>
            <consortium name="Pathogen Informatics"/>
        </authorList>
    </citation>
    <scope>NUCLEOTIDE SEQUENCE [LARGE SCALE GENOMIC DNA]</scope>
</reference>
<dbReference type="SUPFAM" id="SSF47473">
    <property type="entry name" value="EF-hand"/>
    <property type="match status" value="1"/>
</dbReference>
<dbReference type="OrthoDB" id="269822at2759"/>
<proteinExistence type="predicted"/>
<evidence type="ECO:0000313" key="4">
    <source>
        <dbReference type="Proteomes" id="UP000270924"/>
    </source>
</evidence>
<dbReference type="InterPro" id="IPR011993">
    <property type="entry name" value="PH-like_dom_sf"/>
</dbReference>
<dbReference type="Gene3D" id="2.30.29.30">
    <property type="entry name" value="Pleckstrin-homology domain (PH domain)/Phosphotyrosine-binding domain (PTB)"/>
    <property type="match status" value="1"/>
</dbReference>
<dbReference type="Gene3D" id="1.10.238.10">
    <property type="entry name" value="EF-hand"/>
    <property type="match status" value="1"/>
</dbReference>
<dbReference type="GO" id="GO:0005509">
    <property type="term" value="F:calcium ion binding"/>
    <property type="evidence" value="ECO:0007669"/>
    <property type="project" value="InterPro"/>
</dbReference>
<evidence type="ECO:0000256" key="1">
    <source>
        <dbReference type="ARBA" id="ARBA00022837"/>
    </source>
</evidence>
<accession>A0A3P7GHP0</accession>
<dbReference type="AlphaFoldDB" id="A0A3P7GHP0"/>
<organism evidence="3 4">
    <name type="scientific">Wuchereria bancrofti</name>
    <dbReference type="NCBI Taxonomy" id="6293"/>
    <lineage>
        <taxon>Eukaryota</taxon>
        <taxon>Metazoa</taxon>
        <taxon>Ecdysozoa</taxon>
        <taxon>Nematoda</taxon>
        <taxon>Chromadorea</taxon>
        <taxon>Rhabditida</taxon>
        <taxon>Spirurina</taxon>
        <taxon>Spiruromorpha</taxon>
        <taxon>Filarioidea</taxon>
        <taxon>Onchocercidae</taxon>
        <taxon>Wuchereria</taxon>
    </lineage>
</organism>
<dbReference type="InterPro" id="IPR011992">
    <property type="entry name" value="EF-hand-dom_pair"/>
</dbReference>
<keyword evidence="4" id="KW-1185">Reference proteome</keyword>
<gene>
    <name evidence="3" type="ORF">WBA_LOCUS12214</name>
</gene>
<dbReference type="PROSITE" id="PS00018">
    <property type="entry name" value="EF_HAND_1"/>
    <property type="match status" value="1"/>
</dbReference>
<dbReference type="Proteomes" id="UP000270924">
    <property type="component" value="Unassembled WGS sequence"/>
</dbReference>
<dbReference type="InterPro" id="IPR002048">
    <property type="entry name" value="EF_hand_dom"/>
</dbReference>